<dbReference type="RefSeq" id="WP_034797966.1">
    <property type="nucleotide sequence ID" value="NZ_AWFF01000058.1"/>
</dbReference>
<keyword evidence="7" id="KW-0456">Lyase</keyword>
<protein>
    <recommendedName>
        <fullName evidence="8">Abasic site processing protein</fullName>
        <ecNumber evidence="8">3.4.-.-</ecNumber>
    </recommendedName>
</protein>
<dbReference type="GO" id="GO:0006508">
    <property type="term" value="P:proteolysis"/>
    <property type="evidence" value="ECO:0007669"/>
    <property type="project" value="UniProtKB-KW"/>
</dbReference>
<gene>
    <name evidence="9" type="ORF">HY29_17480</name>
</gene>
<dbReference type="EMBL" id="AWFF01000058">
    <property type="protein sequence ID" value="KCZ53206.1"/>
    <property type="molecule type" value="Genomic_DNA"/>
</dbReference>
<dbReference type="OrthoDB" id="9782620at2"/>
<comment type="similarity">
    <text evidence="1 8">Belongs to the SOS response-associated peptidase family.</text>
</comment>
<evidence type="ECO:0000256" key="6">
    <source>
        <dbReference type="ARBA" id="ARBA00023125"/>
    </source>
</evidence>
<dbReference type="STRING" id="1280946.HY29_17480"/>
<evidence type="ECO:0000313" key="9">
    <source>
        <dbReference type="EMBL" id="KCZ53206.1"/>
    </source>
</evidence>
<keyword evidence="10" id="KW-1185">Reference proteome</keyword>
<evidence type="ECO:0000256" key="2">
    <source>
        <dbReference type="ARBA" id="ARBA00022670"/>
    </source>
</evidence>
<dbReference type="Gene3D" id="3.90.1680.10">
    <property type="entry name" value="SOS response associated peptidase-like"/>
    <property type="match status" value="1"/>
</dbReference>
<keyword evidence="5" id="KW-0190">Covalent protein-DNA linkage</keyword>
<dbReference type="InterPro" id="IPR036590">
    <property type="entry name" value="SRAP-like"/>
</dbReference>
<evidence type="ECO:0000256" key="7">
    <source>
        <dbReference type="ARBA" id="ARBA00023239"/>
    </source>
</evidence>
<name>A0A062TYT0_9PROT</name>
<dbReference type="AlphaFoldDB" id="A0A062TYT0"/>
<dbReference type="GO" id="GO:0106300">
    <property type="term" value="P:protein-DNA covalent cross-linking repair"/>
    <property type="evidence" value="ECO:0007669"/>
    <property type="project" value="InterPro"/>
</dbReference>
<organism evidence="9 10">
    <name type="scientific">Hyphomonas beringensis</name>
    <dbReference type="NCBI Taxonomy" id="1280946"/>
    <lineage>
        <taxon>Bacteria</taxon>
        <taxon>Pseudomonadati</taxon>
        <taxon>Pseudomonadota</taxon>
        <taxon>Alphaproteobacteria</taxon>
        <taxon>Hyphomonadales</taxon>
        <taxon>Hyphomonadaceae</taxon>
        <taxon>Hyphomonas</taxon>
    </lineage>
</organism>
<evidence type="ECO:0000313" key="10">
    <source>
        <dbReference type="Proteomes" id="UP000027037"/>
    </source>
</evidence>
<dbReference type="GO" id="GO:0008233">
    <property type="term" value="F:peptidase activity"/>
    <property type="evidence" value="ECO:0007669"/>
    <property type="project" value="UniProtKB-KW"/>
</dbReference>
<dbReference type="Pfam" id="PF02586">
    <property type="entry name" value="SRAP"/>
    <property type="match status" value="1"/>
</dbReference>
<reference evidence="9 10" key="1">
    <citation type="journal article" date="2014" name="Antonie Van Leeuwenhoek">
        <title>Hyphomonas beringensis sp. nov. and Hyphomonas chukchiensis sp. nov., isolated from surface seawater of the Bering Sea and Chukchi Sea.</title>
        <authorList>
            <person name="Li C."/>
            <person name="Lai Q."/>
            <person name="Li G."/>
            <person name="Dong C."/>
            <person name="Wang J."/>
            <person name="Liao Y."/>
            <person name="Shao Z."/>
        </authorList>
    </citation>
    <scope>NUCLEOTIDE SEQUENCE [LARGE SCALE GENOMIC DNA]</scope>
    <source>
        <strain evidence="9 10">25B14_1</strain>
    </source>
</reference>
<dbReference type="Proteomes" id="UP000027037">
    <property type="component" value="Unassembled WGS sequence"/>
</dbReference>
<dbReference type="GO" id="GO:0003697">
    <property type="term" value="F:single-stranded DNA binding"/>
    <property type="evidence" value="ECO:0007669"/>
    <property type="project" value="InterPro"/>
</dbReference>
<keyword evidence="6" id="KW-0238">DNA-binding</keyword>
<keyword evidence="4 8" id="KW-0378">Hydrolase</keyword>
<dbReference type="PANTHER" id="PTHR13604:SF0">
    <property type="entry name" value="ABASIC SITE PROCESSING PROTEIN HMCES"/>
    <property type="match status" value="1"/>
</dbReference>
<dbReference type="InterPro" id="IPR003738">
    <property type="entry name" value="SRAP"/>
</dbReference>
<dbReference type="GO" id="GO:0016829">
    <property type="term" value="F:lyase activity"/>
    <property type="evidence" value="ECO:0007669"/>
    <property type="project" value="UniProtKB-KW"/>
</dbReference>
<evidence type="ECO:0000256" key="1">
    <source>
        <dbReference type="ARBA" id="ARBA00008136"/>
    </source>
</evidence>
<dbReference type="PANTHER" id="PTHR13604">
    <property type="entry name" value="DC12-RELATED"/>
    <property type="match status" value="1"/>
</dbReference>
<accession>A0A062TYT0</accession>
<proteinExistence type="inferred from homology"/>
<dbReference type="PATRIC" id="fig|1280946.3.peg.2778"/>
<dbReference type="SUPFAM" id="SSF143081">
    <property type="entry name" value="BB1717-like"/>
    <property type="match status" value="1"/>
</dbReference>
<evidence type="ECO:0000256" key="8">
    <source>
        <dbReference type="RuleBase" id="RU364100"/>
    </source>
</evidence>
<evidence type="ECO:0000256" key="3">
    <source>
        <dbReference type="ARBA" id="ARBA00022763"/>
    </source>
</evidence>
<evidence type="ECO:0000256" key="4">
    <source>
        <dbReference type="ARBA" id="ARBA00022801"/>
    </source>
</evidence>
<keyword evidence="3" id="KW-0227">DNA damage</keyword>
<dbReference type="eggNOG" id="COG2135">
    <property type="taxonomic scope" value="Bacteria"/>
</dbReference>
<keyword evidence="2 8" id="KW-0645">Protease</keyword>
<comment type="caution">
    <text evidence="9">The sequence shown here is derived from an EMBL/GenBank/DDBJ whole genome shotgun (WGS) entry which is preliminary data.</text>
</comment>
<dbReference type="EC" id="3.4.-.-" evidence="8"/>
<evidence type="ECO:0000256" key="5">
    <source>
        <dbReference type="ARBA" id="ARBA00023124"/>
    </source>
</evidence>
<sequence length="225" mass="25691">MCGRFFIYGLSWEDYRAYLDMINAEDISKTRAAFNVAPTQKAPIVRMTEGGDKPELAHATWGLVPRWWKKPLAEKKFSTFNAKGEDVAEKATFRASWKDRPCLVPMSGFYEWKGKAGAKQPYAIGLRNRRVFFTAGLWDRATIDGETVDSFTILTTTPNKLMADIHKRMPAIPRQDQISDWLRGSPEIRAEMIEPHDAEDMHAWKVSKDVGNVRNQGEELIKPVE</sequence>